<dbReference type="STRING" id="1219011.GCA_001895045_03316"/>
<dbReference type="InterPro" id="IPR052336">
    <property type="entry name" value="MlaD_Phospholipid_Transporter"/>
</dbReference>
<dbReference type="InterPro" id="IPR003399">
    <property type="entry name" value="Mce/MlaD"/>
</dbReference>
<dbReference type="PANTHER" id="PTHR33371">
    <property type="entry name" value="INTERMEMBRANE PHOSPHOLIPID TRANSPORT SYSTEM BINDING PROTEIN MLAD-RELATED"/>
    <property type="match status" value="1"/>
</dbReference>
<keyword evidence="6" id="KW-1185">Reference proteome</keyword>
<dbReference type="PANTHER" id="PTHR33371:SF16">
    <property type="entry name" value="MCE-FAMILY PROTEIN MCE3F"/>
    <property type="match status" value="1"/>
</dbReference>
<organism evidence="5 6">
    <name type="scientific">Rhodococcus coprophilus</name>
    <dbReference type="NCBI Taxonomy" id="38310"/>
    <lineage>
        <taxon>Bacteria</taxon>
        <taxon>Bacillati</taxon>
        <taxon>Actinomycetota</taxon>
        <taxon>Actinomycetes</taxon>
        <taxon>Mycobacteriales</taxon>
        <taxon>Nocardiaceae</taxon>
        <taxon>Rhodococcus</taxon>
    </lineage>
</organism>
<reference evidence="5 6" key="1">
    <citation type="submission" date="2018-06" db="EMBL/GenBank/DDBJ databases">
        <authorList>
            <consortium name="Pathogen Informatics"/>
            <person name="Doyle S."/>
        </authorList>
    </citation>
    <scope>NUCLEOTIDE SEQUENCE [LARGE SCALE GENOMIC DNA]</scope>
    <source>
        <strain evidence="5 6">NCTC10994</strain>
    </source>
</reference>
<sequence>MSDGSQRRRIPEAFAAVTVAGVRRGYAHRAGLSVAALVTTFVVGVGYLAFDVFDLNPADRQIRVSVHFDDSGGILPGRDVTLRGVPVGEVASVDFTEDGVVVLAEIDARTKIPVGGEVRVAGLSLAGEQYLDFRPTTDGGRYLADGAEITSENTTTPVPLSALLHDMDGMLAQVDPGALQTIVDELGVGPEGPQKLSDIVDGGAFLLSTLDGVLPQTVSLLRTGKIVLGTLADAAPGLQETSKQVSHMLTGVESMDGGFRSFLDTAPGTMRVIDEILAENSPTMVQLLGNLTTVAQMAHVRVPALQEFFFPSERDGSTLEALMTAFRDDGVWALVNIYPRYSCDYDLLRESPTVPSFPEPYLYTYCNDPDPSTLVRGARNAPRPPGEEYAAGLPPGADPLRRSDPTPVGPHTVPLDYGGPALPWTGAN</sequence>
<keyword evidence="2" id="KW-1133">Transmembrane helix</keyword>
<evidence type="ECO:0000259" key="3">
    <source>
        <dbReference type="Pfam" id="PF02470"/>
    </source>
</evidence>
<evidence type="ECO:0000313" key="6">
    <source>
        <dbReference type="Proteomes" id="UP000249091"/>
    </source>
</evidence>
<evidence type="ECO:0000256" key="1">
    <source>
        <dbReference type="SAM" id="MobiDB-lite"/>
    </source>
</evidence>
<feature type="domain" description="Mammalian cell entry C-terminal" evidence="4">
    <location>
        <begin position="141"/>
        <end position="308"/>
    </location>
</feature>
<feature type="domain" description="Mce/MlaD" evidence="3">
    <location>
        <begin position="61"/>
        <end position="135"/>
    </location>
</feature>
<dbReference type="RefSeq" id="WP_072702659.1">
    <property type="nucleotide sequence ID" value="NZ_JAFBBL010000001.1"/>
</dbReference>
<name>A0A2X4WZP7_9NOCA</name>
<protein>
    <submittedName>
        <fullName evidence="5">Mce family protein</fullName>
    </submittedName>
</protein>
<dbReference type="KEGG" id="rcr:NCTC10994_02224"/>
<keyword evidence="2" id="KW-0812">Transmembrane</keyword>
<gene>
    <name evidence="5" type="ORF">NCTC10994_02224</name>
</gene>
<keyword evidence="2" id="KW-0472">Membrane</keyword>
<dbReference type="Pfam" id="PF02470">
    <property type="entry name" value="MlaD"/>
    <property type="match status" value="1"/>
</dbReference>
<accession>A0A2X4WZP7</accession>
<dbReference type="Proteomes" id="UP000249091">
    <property type="component" value="Chromosome 1"/>
</dbReference>
<evidence type="ECO:0000313" key="5">
    <source>
        <dbReference type="EMBL" id="SQI32515.1"/>
    </source>
</evidence>
<evidence type="ECO:0000259" key="4">
    <source>
        <dbReference type="Pfam" id="PF11887"/>
    </source>
</evidence>
<proteinExistence type="predicted"/>
<dbReference type="Pfam" id="PF11887">
    <property type="entry name" value="Mce4_CUP1"/>
    <property type="match status" value="1"/>
</dbReference>
<dbReference type="EMBL" id="LS483468">
    <property type="protein sequence ID" value="SQI32515.1"/>
    <property type="molecule type" value="Genomic_DNA"/>
</dbReference>
<dbReference type="AlphaFoldDB" id="A0A2X4WZP7"/>
<feature type="transmembrane region" description="Helical" evidence="2">
    <location>
        <begin position="30"/>
        <end position="50"/>
    </location>
</feature>
<evidence type="ECO:0000256" key="2">
    <source>
        <dbReference type="SAM" id="Phobius"/>
    </source>
</evidence>
<dbReference type="InterPro" id="IPR024516">
    <property type="entry name" value="Mce_C"/>
</dbReference>
<feature type="region of interest" description="Disordered" evidence="1">
    <location>
        <begin position="377"/>
        <end position="428"/>
    </location>
</feature>
<dbReference type="GO" id="GO:0005576">
    <property type="term" value="C:extracellular region"/>
    <property type="evidence" value="ECO:0007669"/>
    <property type="project" value="TreeGrafter"/>
</dbReference>